<dbReference type="Pfam" id="PF07690">
    <property type="entry name" value="MFS_1"/>
    <property type="match status" value="2"/>
</dbReference>
<dbReference type="PANTHER" id="PTHR23546:SF1">
    <property type="entry name" value="MEMBRANE PROTEIN"/>
    <property type="match status" value="1"/>
</dbReference>
<evidence type="ECO:0000256" key="3">
    <source>
        <dbReference type="ARBA" id="ARBA00022989"/>
    </source>
</evidence>
<evidence type="ECO:0000313" key="8">
    <source>
        <dbReference type="EMBL" id="GAK45679.1"/>
    </source>
</evidence>
<feature type="domain" description="Major facilitator superfamily (MFS) profile" evidence="7">
    <location>
        <begin position="36"/>
        <end position="511"/>
    </location>
</feature>
<organism evidence="8 9">
    <name type="scientific">Tepidicaulis marinus</name>
    <dbReference type="NCBI Taxonomy" id="1333998"/>
    <lineage>
        <taxon>Bacteria</taxon>
        <taxon>Pseudomonadati</taxon>
        <taxon>Pseudomonadota</taxon>
        <taxon>Alphaproteobacteria</taxon>
        <taxon>Hyphomicrobiales</taxon>
        <taxon>Parvibaculaceae</taxon>
        <taxon>Tepidicaulis</taxon>
    </lineage>
</organism>
<dbReference type="eggNOG" id="COG2814">
    <property type="taxonomic scope" value="Bacteria"/>
</dbReference>
<feature type="compositionally biased region" description="Basic and acidic residues" evidence="5">
    <location>
        <begin position="7"/>
        <end position="21"/>
    </location>
</feature>
<reference evidence="8 9" key="1">
    <citation type="submission" date="2014-07" db="EMBL/GenBank/DDBJ databases">
        <title>Tepidicaulis marinum gen. nov., sp. nov., a novel marine bacterium denitrifying nitrate to nitrous oxide strictly under microaerobic conditions.</title>
        <authorList>
            <person name="Takeuchi M."/>
            <person name="Yamagishi T."/>
            <person name="Kamagata Y."/>
            <person name="Oshima K."/>
            <person name="Hattori M."/>
            <person name="Katayama T."/>
            <person name="Hanada S."/>
            <person name="Tamaki H."/>
            <person name="Marumo K."/>
            <person name="Maeda H."/>
            <person name="Nedachi M."/>
            <person name="Iwasaki W."/>
            <person name="Suwa Y."/>
            <person name="Sakata S."/>
        </authorList>
    </citation>
    <scope>NUCLEOTIDE SEQUENCE [LARGE SCALE GENOMIC DNA]</scope>
    <source>
        <strain evidence="8 9">MA2</strain>
    </source>
</reference>
<feature type="transmembrane region" description="Helical" evidence="6">
    <location>
        <begin position="289"/>
        <end position="310"/>
    </location>
</feature>
<comment type="subcellular location">
    <subcellularLocation>
        <location evidence="1">Membrane</location>
        <topology evidence="1">Multi-pass membrane protein</topology>
    </subcellularLocation>
</comment>
<feature type="transmembrane region" description="Helical" evidence="6">
    <location>
        <begin position="199"/>
        <end position="221"/>
    </location>
</feature>
<dbReference type="PRINTS" id="PR01035">
    <property type="entry name" value="TCRTETA"/>
</dbReference>
<dbReference type="CDD" id="cd17330">
    <property type="entry name" value="MFS_SLC46_TetA_like"/>
    <property type="match status" value="1"/>
</dbReference>
<feature type="region of interest" description="Disordered" evidence="5">
    <location>
        <begin position="1"/>
        <end position="26"/>
    </location>
</feature>
<feature type="transmembrane region" description="Helical" evidence="6">
    <location>
        <begin position="488"/>
        <end position="506"/>
    </location>
</feature>
<dbReference type="AlphaFoldDB" id="A0A081BCB1"/>
<evidence type="ECO:0000256" key="4">
    <source>
        <dbReference type="ARBA" id="ARBA00023136"/>
    </source>
</evidence>
<feature type="transmembrane region" description="Helical" evidence="6">
    <location>
        <begin position="400"/>
        <end position="416"/>
    </location>
</feature>
<feature type="transmembrane region" description="Helical" evidence="6">
    <location>
        <begin position="247"/>
        <end position="269"/>
    </location>
</feature>
<evidence type="ECO:0000259" key="7">
    <source>
        <dbReference type="PROSITE" id="PS50850"/>
    </source>
</evidence>
<dbReference type="Proteomes" id="UP000028702">
    <property type="component" value="Unassembled WGS sequence"/>
</dbReference>
<dbReference type="InterPro" id="IPR036259">
    <property type="entry name" value="MFS_trans_sf"/>
</dbReference>
<dbReference type="InterPro" id="IPR001958">
    <property type="entry name" value="Tet-R_TetA/multi-R_MdtG-like"/>
</dbReference>
<keyword evidence="2 6" id="KW-0812">Transmembrane</keyword>
<accession>A0A081BCB1</accession>
<keyword evidence="4 6" id="KW-0472">Membrane</keyword>
<dbReference type="PROSITE" id="PS50850">
    <property type="entry name" value="MFS"/>
    <property type="match status" value="1"/>
</dbReference>
<evidence type="ECO:0000256" key="2">
    <source>
        <dbReference type="ARBA" id="ARBA00022692"/>
    </source>
</evidence>
<dbReference type="STRING" id="1333998.M2A_2178"/>
<evidence type="ECO:0000313" key="9">
    <source>
        <dbReference type="Proteomes" id="UP000028702"/>
    </source>
</evidence>
<feature type="transmembrane region" description="Helical" evidence="6">
    <location>
        <begin position="370"/>
        <end position="388"/>
    </location>
</feature>
<dbReference type="EMBL" id="BBIO01000011">
    <property type="protein sequence ID" value="GAK45679.1"/>
    <property type="molecule type" value="Genomic_DNA"/>
</dbReference>
<dbReference type="Gene3D" id="1.20.1250.20">
    <property type="entry name" value="MFS general substrate transporter like domains"/>
    <property type="match status" value="2"/>
</dbReference>
<dbReference type="InterPro" id="IPR011701">
    <property type="entry name" value="MFS"/>
</dbReference>
<name>A0A081BCB1_9HYPH</name>
<dbReference type="GO" id="GO:0022857">
    <property type="term" value="F:transmembrane transporter activity"/>
    <property type="evidence" value="ECO:0007669"/>
    <property type="project" value="InterPro"/>
</dbReference>
<feature type="transmembrane region" description="Helical" evidence="6">
    <location>
        <begin position="459"/>
        <end position="482"/>
    </location>
</feature>
<feature type="transmembrane region" description="Helical" evidence="6">
    <location>
        <begin position="331"/>
        <end position="358"/>
    </location>
</feature>
<keyword evidence="3 6" id="KW-1133">Transmembrane helix</keyword>
<feature type="transmembrane region" description="Helical" evidence="6">
    <location>
        <begin position="39"/>
        <end position="61"/>
    </location>
</feature>
<dbReference type="GO" id="GO:0016020">
    <property type="term" value="C:membrane"/>
    <property type="evidence" value="ECO:0007669"/>
    <property type="project" value="UniProtKB-SubCell"/>
</dbReference>
<protein>
    <submittedName>
        <fullName evidence="8">Major facilitator transporter</fullName>
    </submittedName>
</protein>
<dbReference type="SUPFAM" id="SSF103473">
    <property type="entry name" value="MFS general substrate transporter"/>
    <property type="match status" value="2"/>
</dbReference>
<feature type="transmembrane region" description="Helical" evidence="6">
    <location>
        <begin position="128"/>
        <end position="149"/>
    </location>
</feature>
<feature type="transmembrane region" description="Helical" evidence="6">
    <location>
        <begin position="102"/>
        <end position="122"/>
    </location>
</feature>
<evidence type="ECO:0000256" key="1">
    <source>
        <dbReference type="ARBA" id="ARBA00004141"/>
    </source>
</evidence>
<dbReference type="PANTHER" id="PTHR23546">
    <property type="entry name" value="TRANSPORT PROTEIN"/>
    <property type="match status" value="1"/>
</dbReference>
<feature type="transmembrane region" description="Helical" evidence="6">
    <location>
        <begin position="422"/>
        <end position="439"/>
    </location>
</feature>
<comment type="caution">
    <text evidence="8">The sequence shown here is derived from an EMBL/GenBank/DDBJ whole genome shotgun (WGS) entry which is preliminary data.</text>
</comment>
<gene>
    <name evidence="8" type="ORF">M2A_2178</name>
</gene>
<keyword evidence="9" id="KW-1185">Reference proteome</keyword>
<evidence type="ECO:0000256" key="6">
    <source>
        <dbReference type="SAM" id="Phobius"/>
    </source>
</evidence>
<feature type="transmembrane region" description="Helical" evidence="6">
    <location>
        <begin position="170"/>
        <end position="193"/>
    </location>
</feature>
<evidence type="ECO:0000256" key="5">
    <source>
        <dbReference type="SAM" id="MobiDB-lite"/>
    </source>
</evidence>
<dbReference type="InterPro" id="IPR020846">
    <property type="entry name" value="MFS_dom"/>
</dbReference>
<sequence>MLMSAPEDQKEKQLPETDRENLPGLRATTPAERQRAFRILFACLLGLGMGQNLFFAILPPIARDLGMSEVDTSLIFSLSAFLWVLSSTFWGRRSDVIGRKPVIMIGLTGFAVSTTGFALVVLAGLSNWISLALVFPMLMFVRAIFGTFGSGAQPSAQAYVADRTSRSERASAVASLGAAFGIGLVVGPGFAAALANIHILAPFFAVAAIAFVSAIAIWIFLPERTPPKRKKRRWDKSLKISMQDPRVLSAIVMAIALAFSMTSLVQHVASDLAAMIGLASPRAVRWTGILLMAAVGAAAAAPIWVILPLSKLPRPARDENEKPKLALTDRRVIPILIMGVVLAFSQTIAMQTVAFYFIDKLHLDSKEAAQMVGVALMAMAMATLFAQIGLIQRFNLSVQFLLRWGAGITAIAFVLMGFGDSYGLLVAAFALSGLGFGFLRPGLQAKGSLMVSPNEQGAIAGIIGSTAATGHIINPIIGMPLYQWMPEAPYFLGAGLMLCFLAYVAFHPSVRDMSDSIEEDEDPDIHVH</sequence>
<proteinExistence type="predicted"/>
<feature type="transmembrane region" description="Helical" evidence="6">
    <location>
        <begin position="73"/>
        <end position="90"/>
    </location>
</feature>